<accession>A0AA40F8E6</accession>
<sequence length="152" mass="15330">MRSTLLIIAAFTASHVLAQNANPPCITDCISRLAINSHCDGGETGTALDRCTCNSWLSGSAGPLMTCIKACPTVDQSVFVSKVPELCRSDLFPGVTASSPSTSTGPPSSTGASQSSPTTNGSSPTTTSPNAGIELKAPGIFAVGGLVLALFL</sequence>
<reference evidence="3" key="1">
    <citation type="submission" date="2023-06" db="EMBL/GenBank/DDBJ databases">
        <title>Genome-scale phylogeny and comparative genomics of the fungal order Sordariales.</title>
        <authorList>
            <consortium name="Lawrence Berkeley National Laboratory"/>
            <person name="Hensen N."/>
            <person name="Bonometti L."/>
            <person name="Westerberg I."/>
            <person name="Brannstrom I.O."/>
            <person name="Guillou S."/>
            <person name="Cros-Aarteil S."/>
            <person name="Calhoun S."/>
            <person name="Haridas S."/>
            <person name="Kuo A."/>
            <person name="Mondo S."/>
            <person name="Pangilinan J."/>
            <person name="Riley R."/>
            <person name="LaButti K."/>
            <person name="Andreopoulos B."/>
            <person name="Lipzen A."/>
            <person name="Chen C."/>
            <person name="Yanf M."/>
            <person name="Daum C."/>
            <person name="Ng V."/>
            <person name="Clum A."/>
            <person name="Steindorff A."/>
            <person name="Ohm R."/>
            <person name="Martin F."/>
            <person name="Silar P."/>
            <person name="Natvig D."/>
            <person name="Lalanne C."/>
            <person name="Gautier V."/>
            <person name="Ament-velasquez S.L."/>
            <person name="Kruys A."/>
            <person name="Hutchinson M.I."/>
            <person name="Powell A.J."/>
            <person name="Barry K."/>
            <person name="Miller A.N."/>
            <person name="Grigoriev I.V."/>
            <person name="Debuchy R."/>
            <person name="Gladieux P."/>
            <person name="Thoren M.H."/>
            <person name="Johannesson H."/>
        </authorList>
    </citation>
    <scope>NUCLEOTIDE SEQUENCE</scope>
    <source>
        <strain evidence="3">SMH3187-1</strain>
    </source>
</reference>
<feature type="chain" id="PRO_5041325693" description="Extracellular membrane protein CFEM domain-containing protein" evidence="2">
    <location>
        <begin position="19"/>
        <end position="152"/>
    </location>
</feature>
<dbReference type="Proteomes" id="UP001172155">
    <property type="component" value="Unassembled WGS sequence"/>
</dbReference>
<organism evidence="3 4">
    <name type="scientific">Schizothecium vesticola</name>
    <dbReference type="NCBI Taxonomy" id="314040"/>
    <lineage>
        <taxon>Eukaryota</taxon>
        <taxon>Fungi</taxon>
        <taxon>Dikarya</taxon>
        <taxon>Ascomycota</taxon>
        <taxon>Pezizomycotina</taxon>
        <taxon>Sordariomycetes</taxon>
        <taxon>Sordariomycetidae</taxon>
        <taxon>Sordariales</taxon>
        <taxon>Schizotheciaceae</taxon>
        <taxon>Schizothecium</taxon>
    </lineage>
</organism>
<feature type="signal peptide" evidence="2">
    <location>
        <begin position="1"/>
        <end position="18"/>
    </location>
</feature>
<dbReference type="AlphaFoldDB" id="A0AA40F8E6"/>
<comment type="caution">
    <text evidence="3">The sequence shown here is derived from an EMBL/GenBank/DDBJ whole genome shotgun (WGS) entry which is preliminary data.</text>
</comment>
<keyword evidence="4" id="KW-1185">Reference proteome</keyword>
<gene>
    <name evidence="3" type="ORF">B0T18DRAFT_405306</name>
</gene>
<name>A0AA40F8E6_9PEZI</name>
<evidence type="ECO:0008006" key="5">
    <source>
        <dbReference type="Google" id="ProtNLM"/>
    </source>
</evidence>
<evidence type="ECO:0000256" key="1">
    <source>
        <dbReference type="SAM" id="MobiDB-lite"/>
    </source>
</evidence>
<dbReference type="EMBL" id="JAUKUD010000002">
    <property type="protein sequence ID" value="KAK0752646.1"/>
    <property type="molecule type" value="Genomic_DNA"/>
</dbReference>
<keyword evidence="2" id="KW-0732">Signal</keyword>
<evidence type="ECO:0000313" key="4">
    <source>
        <dbReference type="Proteomes" id="UP001172155"/>
    </source>
</evidence>
<proteinExistence type="predicted"/>
<feature type="region of interest" description="Disordered" evidence="1">
    <location>
        <begin position="93"/>
        <end position="131"/>
    </location>
</feature>
<evidence type="ECO:0000313" key="3">
    <source>
        <dbReference type="EMBL" id="KAK0752646.1"/>
    </source>
</evidence>
<protein>
    <recommendedName>
        <fullName evidence="5">Extracellular membrane protein CFEM domain-containing protein</fullName>
    </recommendedName>
</protein>
<feature type="compositionally biased region" description="Low complexity" evidence="1">
    <location>
        <begin position="96"/>
        <end position="130"/>
    </location>
</feature>
<evidence type="ECO:0000256" key="2">
    <source>
        <dbReference type="SAM" id="SignalP"/>
    </source>
</evidence>